<gene>
    <name evidence="5" type="ORF">QIS96_06815</name>
</gene>
<comment type="similarity">
    <text evidence="1">Belongs to the transglycosylase family. Rpf subfamily.</text>
</comment>
<name>A0ABT6S623_9ACTN</name>
<dbReference type="PROSITE" id="PS51782">
    <property type="entry name" value="LYSM"/>
    <property type="match status" value="1"/>
</dbReference>
<dbReference type="CDD" id="cd13925">
    <property type="entry name" value="RPF"/>
    <property type="match status" value="1"/>
</dbReference>
<reference evidence="5 6" key="1">
    <citation type="submission" date="2023-05" db="EMBL/GenBank/DDBJ databases">
        <title>Draft genome sequence of Streptomyces sp. B-S-A6 isolated from a cave soil in Thailand.</title>
        <authorList>
            <person name="Chamroensaksri N."/>
            <person name="Muangham S."/>
        </authorList>
    </citation>
    <scope>NUCLEOTIDE SEQUENCE [LARGE SCALE GENOMIC DNA]</scope>
    <source>
        <strain evidence="5 6">B-S-A6</strain>
    </source>
</reference>
<dbReference type="Gene3D" id="1.10.530.10">
    <property type="match status" value="1"/>
</dbReference>
<comment type="caution">
    <text evidence="5">The sequence shown here is derived from an EMBL/GenBank/DDBJ whole genome shotgun (WGS) entry which is preliminary data.</text>
</comment>
<feature type="compositionally biased region" description="Low complexity" evidence="3">
    <location>
        <begin position="185"/>
        <end position="200"/>
    </location>
</feature>
<dbReference type="Proteomes" id="UP001223978">
    <property type="component" value="Unassembled WGS sequence"/>
</dbReference>
<dbReference type="CDD" id="cd00118">
    <property type="entry name" value="LysM"/>
    <property type="match status" value="1"/>
</dbReference>
<feature type="region of interest" description="Disordered" evidence="3">
    <location>
        <begin position="129"/>
        <end position="267"/>
    </location>
</feature>
<evidence type="ECO:0000256" key="3">
    <source>
        <dbReference type="SAM" id="MobiDB-lite"/>
    </source>
</evidence>
<dbReference type="SMART" id="SM00257">
    <property type="entry name" value="LysM"/>
    <property type="match status" value="1"/>
</dbReference>
<proteinExistence type="inferred from homology"/>
<organism evidence="5 6">
    <name type="scientific">Streptomyces cavernicola</name>
    <dbReference type="NCBI Taxonomy" id="3043613"/>
    <lineage>
        <taxon>Bacteria</taxon>
        <taxon>Bacillati</taxon>
        <taxon>Actinomycetota</taxon>
        <taxon>Actinomycetes</taxon>
        <taxon>Kitasatosporales</taxon>
        <taxon>Streptomycetaceae</taxon>
        <taxon>Streptomyces</taxon>
    </lineage>
</organism>
<dbReference type="InterPro" id="IPR010618">
    <property type="entry name" value="RPF"/>
</dbReference>
<dbReference type="PANTHER" id="PTHR34700:SF4">
    <property type="entry name" value="PHAGE-LIKE ELEMENT PBSX PROTEIN XKDP"/>
    <property type="match status" value="1"/>
</dbReference>
<dbReference type="SUPFAM" id="SSF53955">
    <property type="entry name" value="Lysozyme-like"/>
    <property type="match status" value="1"/>
</dbReference>
<dbReference type="InterPro" id="IPR052196">
    <property type="entry name" value="Bact_Kbp"/>
</dbReference>
<protein>
    <submittedName>
        <fullName evidence="5">Transglycosylase family protein</fullName>
    </submittedName>
</protein>
<evidence type="ECO:0000259" key="4">
    <source>
        <dbReference type="PROSITE" id="PS51782"/>
    </source>
</evidence>
<evidence type="ECO:0000256" key="1">
    <source>
        <dbReference type="ARBA" id="ARBA00010830"/>
    </source>
</evidence>
<dbReference type="Pfam" id="PF01476">
    <property type="entry name" value="LysM"/>
    <property type="match status" value="1"/>
</dbReference>
<keyword evidence="6" id="KW-1185">Reference proteome</keyword>
<feature type="compositionally biased region" description="Gly residues" evidence="3">
    <location>
        <begin position="214"/>
        <end position="226"/>
    </location>
</feature>
<feature type="domain" description="LysM" evidence="4">
    <location>
        <begin position="264"/>
        <end position="313"/>
    </location>
</feature>
<feature type="compositionally biased region" description="Acidic residues" evidence="3">
    <location>
        <begin position="150"/>
        <end position="159"/>
    </location>
</feature>
<dbReference type="InterPro" id="IPR036779">
    <property type="entry name" value="LysM_dom_sf"/>
</dbReference>
<dbReference type="RefSeq" id="WP_282541482.1">
    <property type="nucleotide sequence ID" value="NZ_JASCIQ010000005.1"/>
</dbReference>
<feature type="compositionally biased region" description="Basic and acidic residues" evidence="3">
    <location>
        <begin position="203"/>
        <end position="212"/>
    </location>
</feature>
<dbReference type="Pfam" id="PF06737">
    <property type="entry name" value="Transglycosylas"/>
    <property type="match status" value="1"/>
</dbReference>
<dbReference type="InterPro" id="IPR018392">
    <property type="entry name" value="LysM"/>
</dbReference>
<feature type="compositionally biased region" description="Acidic residues" evidence="3">
    <location>
        <begin position="170"/>
        <end position="184"/>
    </location>
</feature>
<dbReference type="EMBL" id="JASCIQ010000005">
    <property type="protein sequence ID" value="MDI3403536.1"/>
    <property type="molecule type" value="Genomic_DNA"/>
</dbReference>
<evidence type="ECO:0000256" key="2">
    <source>
        <dbReference type="ARBA" id="ARBA00022801"/>
    </source>
</evidence>
<dbReference type="PANTHER" id="PTHR34700">
    <property type="entry name" value="POTASSIUM BINDING PROTEIN KBP"/>
    <property type="match status" value="1"/>
</dbReference>
<dbReference type="Gene3D" id="3.10.350.10">
    <property type="entry name" value="LysM domain"/>
    <property type="match status" value="1"/>
</dbReference>
<feature type="compositionally biased region" description="Basic and acidic residues" evidence="3">
    <location>
        <begin position="230"/>
        <end position="245"/>
    </location>
</feature>
<sequence>MLSGNGRHRRPRQVPALVVAAGVTGSAIAIPLLGATGASAADATVDANTWDRLADCESGGVWSADTGNGYYGGLQLTQDVWEAHGGLEYAPTADLASRAQQIAVAEKVLAEQGPIVAWPTCGLVAGFPVIEPADPAGDPEADPSQPSDGPSEEPTDQPADEPSGQPADEPSAEDPADTSVDEPTDTPSDTPTDTPSGDASGESGDKGDEVNHGDGSGETGDSGQNGSGKHRGEPAPESPESDRDSNSSGRHASRGDGPRGDAEGSYTVRLGDSLSVIADARGVDGGWPALYEANEDAIGGDPDLILPGQRLVLGD</sequence>
<accession>A0ABT6S623</accession>
<keyword evidence="2" id="KW-0378">Hydrolase</keyword>
<dbReference type="InterPro" id="IPR023346">
    <property type="entry name" value="Lysozyme-like_dom_sf"/>
</dbReference>
<evidence type="ECO:0000313" key="5">
    <source>
        <dbReference type="EMBL" id="MDI3403536.1"/>
    </source>
</evidence>
<evidence type="ECO:0000313" key="6">
    <source>
        <dbReference type="Proteomes" id="UP001223978"/>
    </source>
</evidence>
<feature type="compositionally biased region" description="Basic and acidic residues" evidence="3">
    <location>
        <begin position="253"/>
        <end position="262"/>
    </location>
</feature>